<proteinExistence type="predicted"/>
<gene>
    <name evidence="3" type="ORF">D9Q98_010574</name>
    <name evidence="2" type="ORF">D9Q98_010677</name>
</gene>
<keyword evidence="1" id="KW-0812">Transmembrane</keyword>
<evidence type="ECO:0000313" key="4">
    <source>
        <dbReference type="Proteomes" id="UP001055712"/>
    </source>
</evidence>
<dbReference type="AlphaFoldDB" id="A0A9D4TEF9"/>
<evidence type="ECO:0000256" key="1">
    <source>
        <dbReference type="SAM" id="Phobius"/>
    </source>
</evidence>
<protein>
    <submittedName>
        <fullName evidence="2">Uncharacterized protein</fullName>
    </submittedName>
</protein>
<dbReference type="EMBL" id="SIDB01000006">
    <property type="protein sequence ID" value="KAI3431821.1"/>
    <property type="molecule type" value="Genomic_DNA"/>
</dbReference>
<keyword evidence="1" id="KW-0472">Membrane</keyword>
<feature type="transmembrane region" description="Helical" evidence="1">
    <location>
        <begin position="145"/>
        <end position="163"/>
    </location>
</feature>
<feature type="transmembrane region" description="Helical" evidence="1">
    <location>
        <begin position="175"/>
        <end position="193"/>
    </location>
</feature>
<keyword evidence="1" id="KW-1133">Transmembrane helix</keyword>
<evidence type="ECO:0000313" key="2">
    <source>
        <dbReference type="EMBL" id="KAI3423308.1"/>
    </source>
</evidence>
<keyword evidence="4" id="KW-1185">Reference proteome</keyword>
<reference evidence="2" key="1">
    <citation type="journal article" date="2019" name="Plant J.">
        <title>Chlorella vulgaris genome assembly and annotation reveals the molecular basis for metabolic acclimation to high light conditions.</title>
        <authorList>
            <person name="Cecchin M."/>
            <person name="Marcolungo L."/>
            <person name="Rossato M."/>
            <person name="Girolomoni L."/>
            <person name="Cosentino E."/>
            <person name="Cuine S."/>
            <person name="Li-Beisson Y."/>
            <person name="Delledonne M."/>
            <person name="Ballottari M."/>
        </authorList>
    </citation>
    <scope>NUCLEOTIDE SEQUENCE</scope>
    <source>
        <strain evidence="2">211/11P</strain>
    </source>
</reference>
<name>A0A9D4TEF9_CHLVU</name>
<organism evidence="2 4">
    <name type="scientific">Chlorella vulgaris</name>
    <name type="common">Green alga</name>
    <dbReference type="NCBI Taxonomy" id="3077"/>
    <lineage>
        <taxon>Eukaryota</taxon>
        <taxon>Viridiplantae</taxon>
        <taxon>Chlorophyta</taxon>
        <taxon>core chlorophytes</taxon>
        <taxon>Trebouxiophyceae</taxon>
        <taxon>Chlorellales</taxon>
        <taxon>Chlorellaceae</taxon>
        <taxon>Chlorella clade</taxon>
        <taxon>Chlorella</taxon>
    </lineage>
</organism>
<dbReference type="Proteomes" id="UP001055712">
    <property type="component" value="Unassembled WGS sequence"/>
</dbReference>
<reference evidence="2" key="2">
    <citation type="submission" date="2020-11" db="EMBL/GenBank/DDBJ databases">
        <authorList>
            <person name="Cecchin M."/>
            <person name="Marcolungo L."/>
            <person name="Rossato M."/>
            <person name="Girolomoni L."/>
            <person name="Cosentino E."/>
            <person name="Cuine S."/>
            <person name="Li-Beisson Y."/>
            <person name="Delledonne M."/>
            <person name="Ballottari M."/>
        </authorList>
    </citation>
    <scope>NUCLEOTIDE SEQUENCE</scope>
    <source>
        <strain evidence="2">211/11P</strain>
        <tissue evidence="2">Whole cell</tissue>
    </source>
</reference>
<sequence>MGLWRALLKLKKVMERPFLLPDKFRYAQEFKGWVLGAKLDRQRAAAARRYGDAAIAAERLAVVAQTTAVGGLLRIMLPAYGVPLDLVAGLEAAIETSRLQEGELFDRIVRGLLTFIDLSEQTDEAEQRLMAYDTQDWTKMTFGKLIIDGVCYFVWMTAGVGLLSRWLCKIGLNPYWPAMSFALTFIVWLSALAWKLGQWAWVVPIVGGLIGWKFNHSKDIVRAMKEDAKQLSGLLDALFTDAEVLPAQLRDLLQLVGKERLRLSRRCLALAGAMAEQEGQGQPQQQYRMYELYQAGATPVCL</sequence>
<dbReference type="EMBL" id="SIDB01000026">
    <property type="protein sequence ID" value="KAI3423308.1"/>
    <property type="molecule type" value="Genomic_DNA"/>
</dbReference>
<evidence type="ECO:0000313" key="3">
    <source>
        <dbReference type="EMBL" id="KAI3431821.1"/>
    </source>
</evidence>
<comment type="caution">
    <text evidence="2">The sequence shown here is derived from an EMBL/GenBank/DDBJ whole genome shotgun (WGS) entry which is preliminary data.</text>
</comment>
<feature type="transmembrane region" description="Helical" evidence="1">
    <location>
        <begin position="199"/>
        <end position="215"/>
    </location>
</feature>
<accession>A0A9D4TEF9</accession>